<gene>
    <name evidence="2" type="ORF">PQU94_11285</name>
</gene>
<proteinExistence type="predicted"/>
<dbReference type="RefSeq" id="WP_272741570.1">
    <property type="nucleotide sequence ID" value="NZ_JAQQKW010000006.1"/>
</dbReference>
<protein>
    <submittedName>
        <fullName evidence="2">DUF1801 domain-containing protein</fullName>
    </submittedName>
</protein>
<dbReference type="Pfam" id="PF08818">
    <property type="entry name" value="DUF1801"/>
    <property type="match status" value="1"/>
</dbReference>
<dbReference type="EMBL" id="JAQQKW010000006">
    <property type="protein sequence ID" value="MDC7694864.1"/>
    <property type="molecule type" value="Genomic_DNA"/>
</dbReference>
<reference evidence="2 3" key="1">
    <citation type="submission" date="2023-01" db="EMBL/GenBank/DDBJ databases">
        <title>Novel species of the genus Asticcacaulis isolated from rivers.</title>
        <authorList>
            <person name="Lu H."/>
        </authorList>
    </citation>
    <scope>NUCLEOTIDE SEQUENCE [LARGE SCALE GENOMIC DNA]</scope>
    <source>
        <strain evidence="2 3">DXS10W</strain>
    </source>
</reference>
<accession>A0ABT5IFB2</accession>
<evidence type="ECO:0000313" key="2">
    <source>
        <dbReference type="EMBL" id="MDC7694864.1"/>
    </source>
</evidence>
<organism evidence="2 3">
    <name type="scientific">Asticcacaulis currens</name>
    <dbReference type="NCBI Taxonomy" id="2984210"/>
    <lineage>
        <taxon>Bacteria</taxon>
        <taxon>Pseudomonadati</taxon>
        <taxon>Pseudomonadota</taxon>
        <taxon>Alphaproteobacteria</taxon>
        <taxon>Caulobacterales</taxon>
        <taxon>Caulobacteraceae</taxon>
        <taxon>Asticcacaulis</taxon>
    </lineage>
</organism>
<dbReference type="InterPro" id="IPR014922">
    <property type="entry name" value="YdhG-like"/>
</dbReference>
<keyword evidence="3" id="KW-1185">Reference proteome</keyword>
<name>A0ABT5IFB2_9CAUL</name>
<comment type="caution">
    <text evidence="2">The sequence shown here is derived from an EMBL/GenBank/DDBJ whole genome shotgun (WGS) entry which is preliminary data.</text>
</comment>
<evidence type="ECO:0000313" key="3">
    <source>
        <dbReference type="Proteomes" id="UP001216595"/>
    </source>
</evidence>
<evidence type="ECO:0000259" key="1">
    <source>
        <dbReference type="Pfam" id="PF08818"/>
    </source>
</evidence>
<sequence>MAEPKTQPTDADPAAFLDARAPEKMRADAHTLLGLFAEVTGEPPVVWGTSLIGYGQYSYLSGKTRVPWPLSAFAARSAALTLYVLASAPEQADHLARLGKHTTGGGCLYIKRLSDVDLDVLRDIISTAHALMRARHLSS</sequence>
<dbReference type="Proteomes" id="UP001216595">
    <property type="component" value="Unassembled WGS sequence"/>
</dbReference>
<feature type="domain" description="YdhG-like" evidence="1">
    <location>
        <begin position="26"/>
        <end position="128"/>
    </location>
</feature>